<reference evidence="2 3" key="1">
    <citation type="journal article" date="2009" name="Science">
        <title>Genome sequence, comparative analysis, and population genetics of the domestic horse.</title>
        <authorList>
            <consortium name="Broad Institute Genome Sequencing Platform"/>
            <consortium name="Broad Institute Whole Genome Assembly Team"/>
            <person name="Wade C.M."/>
            <person name="Giulotto E."/>
            <person name="Sigurdsson S."/>
            <person name="Zoli M."/>
            <person name="Gnerre S."/>
            <person name="Imsland F."/>
            <person name="Lear T.L."/>
            <person name="Adelson D.L."/>
            <person name="Bailey E."/>
            <person name="Bellone R.R."/>
            <person name="Bloecker H."/>
            <person name="Distl O."/>
            <person name="Edgar R.C."/>
            <person name="Garber M."/>
            <person name="Leeb T."/>
            <person name="Mauceli E."/>
            <person name="MacLeod J.N."/>
            <person name="Penedo M.C.T."/>
            <person name="Raison J.M."/>
            <person name="Sharpe T."/>
            <person name="Vogel J."/>
            <person name="Andersson L."/>
            <person name="Antczak D.F."/>
            <person name="Biagi T."/>
            <person name="Binns M.M."/>
            <person name="Chowdhary B.P."/>
            <person name="Coleman S.J."/>
            <person name="Della Valle G."/>
            <person name="Fryc S."/>
            <person name="Guerin G."/>
            <person name="Hasegawa T."/>
            <person name="Hill E.W."/>
            <person name="Jurka J."/>
            <person name="Kiialainen A."/>
            <person name="Lindgren G."/>
            <person name="Liu J."/>
            <person name="Magnani E."/>
            <person name="Mickelson J.R."/>
            <person name="Murray J."/>
            <person name="Nergadze S.G."/>
            <person name="Onofrio R."/>
            <person name="Pedroni S."/>
            <person name="Piras M.F."/>
            <person name="Raudsepp T."/>
            <person name="Rocchi M."/>
            <person name="Roeed K.H."/>
            <person name="Ryder O.A."/>
            <person name="Searle S."/>
            <person name="Skow L."/>
            <person name="Swinburne J.E."/>
            <person name="Syvaenen A.C."/>
            <person name="Tozaki T."/>
            <person name="Valberg S.J."/>
            <person name="Vaudin M."/>
            <person name="White J.R."/>
            <person name="Zody M.C."/>
            <person name="Lander E.S."/>
            <person name="Lindblad-Toh K."/>
        </authorList>
    </citation>
    <scope>NUCLEOTIDE SEQUENCE [LARGE SCALE GENOMIC DNA]</scope>
    <source>
        <strain evidence="2 3">Thoroughbred</strain>
    </source>
</reference>
<feature type="compositionally biased region" description="Polar residues" evidence="1">
    <location>
        <begin position="16"/>
        <end position="27"/>
    </location>
</feature>
<dbReference type="Proteomes" id="UP000002281">
    <property type="component" value="Chromosome 13"/>
</dbReference>
<sequence>MSKSSPSRQGKEEWQKGNSMCQDTSVPGLTPFPGDPDSTGNIPTSKALFNKQPKCKPNHNSFIGVRTLSPENFSAGCKHSIRFLESRRFLSRGTTRNLGSYFSENLSHLSTSSC</sequence>
<feature type="region of interest" description="Disordered" evidence="1">
    <location>
        <begin position="1"/>
        <end position="53"/>
    </location>
</feature>
<protein>
    <submittedName>
        <fullName evidence="2">Uncharacterized protein</fullName>
    </submittedName>
</protein>
<evidence type="ECO:0000313" key="3">
    <source>
        <dbReference type="Proteomes" id="UP000002281"/>
    </source>
</evidence>
<dbReference type="Ensembl" id="ENSECAT00000089163.1">
    <property type="protein sequence ID" value="ENSECAP00000065741.1"/>
    <property type="gene ID" value="ENSECAG00000046807.1"/>
</dbReference>
<name>A0A9L0RSP8_HORSE</name>
<evidence type="ECO:0000256" key="1">
    <source>
        <dbReference type="SAM" id="MobiDB-lite"/>
    </source>
</evidence>
<keyword evidence="3" id="KW-1185">Reference proteome</keyword>
<accession>A0A9L0RSP8</accession>
<evidence type="ECO:0000313" key="2">
    <source>
        <dbReference type="Ensembl" id="ENSECAP00000065741.1"/>
    </source>
</evidence>
<proteinExistence type="predicted"/>
<organism evidence="2 3">
    <name type="scientific">Equus caballus</name>
    <name type="common">Horse</name>
    <dbReference type="NCBI Taxonomy" id="9796"/>
    <lineage>
        <taxon>Eukaryota</taxon>
        <taxon>Metazoa</taxon>
        <taxon>Chordata</taxon>
        <taxon>Craniata</taxon>
        <taxon>Vertebrata</taxon>
        <taxon>Euteleostomi</taxon>
        <taxon>Mammalia</taxon>
        <taxon>Eutheria</taxon>
        <taxon>Laurasiatheria</taxon>
        <taxon>Perissodactyla</taxon>
        <taxon>Equidae</taxon>
        <taxon>Equus</taxon>
    </lineage>
</organism>
<reference evidence="2" key="3">
    <citation type="submission" date="2025-09" db="UniProtKB">
        <authorList>
            <consortium name="Ensembl"/>
        </authorList>
    </citation>
    <scope>IDENTIFICATION</scope>
    <source>
        <strain evidence="2">Thoroughbred</strain>
    </source>
</reference>
<reference evidence="2" key="2">
    <citation type="submission" date="2025-08" db="UniProtKB">
        <authorList>
            <consortium name="Ensembl"/>
        </authorList>
    </citation>
    <scope>IDENTIFICATION</scope>
    <source>
        <strain evidence="2">Thoroughbred</strain>
    </source>
</reference>
<dbReference type="GeneTree" id="ENSGT00910000148539"/>
<dbReference type="AlphaFoldDB" id="A0A9L0RSP8"/>